<evidence type="ECO:0000313" key="2">
    <source>
        <dbReference type="EMBL" id="TYL87200.1"/>
    </source>
</evidence>
<reference evidence="2 3" key="1">
    <citation type="submission" date="2019-08" db="EMBL/GenBank/DDBJ databases">
        <title>Bradyrhizobium hipponensis sp. nov., a rhizobium isolated from a Lupinus angustifolius root nodule in Tunisia.</title>
        <authorList>
            <person name="Off K."/>
            <person name="Rejili M."/>
            <person name="Mars M."/>
            <person name="Brachmann A."/>
            <person name="Marin M."/>
        </authorList>
    </citation>
    <scope>NUCLEOTIDE SEQUENCE [LARGE SCALE GENOMIC DNA]</scope>
    <source>
        <strain evidence="2 3">CTAW11</strain>
    </source>
</reference>
<dbReference type="RefSeq" id="WP_148749702.1">
    <property type="nucleotide sequence ID" value="NZ_VSSR01000009.1"/>
</dbReference>
<dbReference type="OrthoDB" id="7961388at2"/>
<organism evidence="2 3">
    <name type="scientific">Bradyrhizobium cytisi</name>
    <dbReference type="NCBI Taxonomy" id="515489"/>
    <lineage>
        <taxon>Bacteria</taxon>
        <taxon>Pseudomonadati</taxon>
        <taxon>Pseudomonadota</taxon>
        <taxon>Alphaproteobacteria</taxon>
        <taxon>Hyphomicrobiales</taxon>
        <taxon>Nitrobacteraceae</taxon>
        <taxon>Bradyrhizobium</taxon>
    </lineage>
</organism>
<sequence>MKSHHCVLAIIALVSISSAQSEQTNSGTRGCITGVGVARQQECDSEVSKQVGSGSNIILLDGGWQLVKTKNPSGGPDAVSVMHVADAKRSDIGLAGLSLQCGRQGIEILLIILERMSRGEPKVTLTSGNGRIAVFDASVVQAGQALLLPRNAAEFATRDWQQANELSVEIEGKSTSIRGTIPIGGLAVAYRLLTESCPAR</sequence>
<feature type="chain" id="PRO_5024453485" evidence="1">
    <location>
        <begin position="20"/>
        <end position="200"/>
    </location>
</feature>
<feature type="signal peptide" evidence="1">
    <location>
        <begin position="1"/>
        <end position="19"/>
    </location>
</feature>
<keyword evidence="1" id="KW-0732">Signal</keyword>
<name>A0A5S4X2B2_9BRAD</name>
<dbReference type="EMBL" id="VSSR01000009">
    <property type="protein sequence ID" value="TYL87200.1"/>
    <property type="molecule type" value="Genomic_DNA"/>
</dbReference>
<keyword evidence="3" id="KW-1185">Reference proteome</keyword>
<protein>
    <submittedName>
        <fullName evidence="2">Uncharacterized protein</fullName>
    </submittedName>
</protein>
<evidence type="ECO:0000313" key="3">
    <source>
        <dbReference type="Proteomes" id="UP000324853"/>
    </source>
</evidence>
<proteinExistence type="predicted"/>
<gene>
    <name evidence="2" type="ORF">FXB38_05200</name>
</gene>
<evidence type="ECO:0000256" key="1">
    <source>
        <dbReference type="SAM" id="SignalP"/>
    </source>
</evidence>
<dbReference type="AlphaFoldDB" id="A0A5S4X2B2"/>
<comment type="caution">
    <text evidence="2">The sequence shown here is derived from an EMBL/GenBank/DDBJ whole genome shotgun (WGS) entry which is preliminary data.</text>
</comment>
<accession>A0A5S4X2B2</accession>
<dbReference type="Proteomes" id="UP000324853">
    <property type="component" value="Unassembled WGS sequence"/>
</dbReference>